<dbReference type="VEuPathDB" id="FungiDB:FOIG_13326"/>
<dbReference type="Gene3D" id="3.40.50.720">
    <property type="entry name" value="NAD(P)-binding Rossmann-like Domain"/>
    <property type="match status" value="1"/>
</dbReference>
<accession>X0IXQ7</accession>
<evidence type="ECO:0000313" key="4">
    <source>
        <dbReference type="EMBL" id="EXL93758.1"/>
    </source>
</evidence>
<dbReference type="Proteomes" id="UP000030685">
    <property type="component" value="Unassembled WGS sequence"/>
</dbReference>
<keyword evidence="1" id="KW-0521">NADP</keyword>
<dbReference type="PANTHER" id="PTHR47706">
    <property type="entry name" value="NMRA-LIKE FAMILY PROTEIN"/>
    <property type="match status" value="1"/>
</dbReference>
<dbReference type="InterPro" id="IPR008030">
    <property type="entry name" value="NmrA-like"/>
</dbReference>
<proteinExistence type="predicted"/>
<dbReference type="SUPFAM" id="SSF51735">
    <property type="entry name" value="NAD(P)-binding Rossmann-fold domains"/>
    <property type="match status" value="1"/>
</dbReference>
<evidence type="ECO:0000259" key="3">
    <source>
        <dbReference type="Pfam" id="PF05368"/>
    </source>
</evidence>
<dbReference type="Gene3D" id="3.90.25.10">
    <property type="entry name" value="UDP-galactose 4-epimerase, domain 1"/>
    <property type="match status" value="1"/>
</dbReference>
<reference evidence="4" key="1">
    <citation type="submission" date="2011-11" db="EMBL/GenBank/DDBJ databases">
        <title>The Genome Sequence of Fusarium oxysporum II5.</title>
        <authorList>
            <consortium name="The Broad Institute Genome Sequencing Platform"/>
            <person name="Ma L.-J."/>
            <person name="Gale L.R."/>
            <person name="Schwartz D.C."/>
            <person name="Zhou S."/>
            <person name="Corby-Kistler H."/>
            <person name="Young S.K."/>
            <person name="Zeng Q."/>
            <person name="Gargeya S."/>
            <person name="Fitzgerald M."/>
            <person name="Haas B."/>
            <person name="Abouelleil A."/>
            <person name="Alvarado L."/>
            <person name="Arachchi H.M."/>
            <person name="Berlin A."/>
            <person name="Brown A."/>
            <person name="Chapman S.B."/>
            <person name="Chen Z."/>
            <person name="Dunbar C."/>
            <person name="Freedman E."/>
            <person name="Gearin G."/>
            <person name="Goldberg J."/>
            <person name="Griggs A."/>
            <person name="Gujja S."/>
            <person name="Heiman D."/>
            <person name="Howarth C."/>
            <person name="Larson L."/>
            <person name="Lui A."/>
            <person name="MacDonald P.J.P."/>
            <person name="Montmayeur A."/>
            <person name="Murphy C."/>
            <person name="Neiman D."/>
            <person name="Pearson M."/>
            <person name="Priest M."/>
            <person name="Roberts A."/>
            <person name="Saif S."/>
            <person name="Shea T."/>
            <person name="Shenoy N."/>
            <person name="Sisk P."/>
            <person name="Stolte C."/>
            <person name="Sykes S."/>
            <person name="Wortman J."/>
            <person name="Nusbaum C."/>
            <person name="Birren B."/>
        </authorList>
    </citation>
    <scope>NUCLEOTIDE SEQUENCE [LARGE SCALE GENOMIC DNA]</scope>
    <source>
        <strain evidence="4">54006</strain>
    </source>
</reference>
<dbReference type="PANTHER" id="PTHR47706:SF9">
    <property type="entry name" value="NMRA-LIKE DOMAIN-CONTAINING PROTEIN-RELATED"/>
    <property type="match status" value="1"/>
</dbReference>
<evidence type="ECO:0000256" key="2">
    <source>
        <dbReference type="ARBA" id="ARBA00023002"/>
    </source>
</evidence>
<dbReference type="GO" id="GO:0016491">
    <property type="term" value="F:oxidoreductase activity"/>
    <property type="evidence" value="ECO:0007669"/>
    <property type="project" value="UniProtKB-KW"/>
</dbReference>
<dbReference type="RefSeq" id="XP_031055848.1">
    <property type="nucleotide sequence ID" value="XM_031214477.1"/>
</dbReference>
<dbReference type="InterPro" id="IPR036291">
    <property type="entry name" value="NAD(P)-bd_dom_sf"/>
</dbReference>
<evidence type="ECO:0000256" key="1">
    <source>
        <dbReference type="ARBA" id="ARBA00022857"/>
    </source>
</evidence>
<protein>
    <recommendedName>
        <fullName evidence="3">NmrA-like domain-containing protein</fullName>
    </recommendedName>
</protein>
<name>X0IXQ7_FUSO5</name>
<feature type="domain" description="NmrA-like" evidence="3">
    <location>
        <begin position="26"/>
        <end position="247"/>
    </location>
</feature>
<dbReference type="EMBL" id="JH658301">
    <property type="protein sequence ID" value="EXL93758.1"/>
    <property type="molecule type" value="Genomic_DNA"/>
</dbReference>
<dbReference type="InterPro" id="IPR045312">
    <property type="entry name" value="PCBER-like"/>
</dbReference>
<dbReference type="AlphaFoldDB" id="X0IXQ7"/>
<dbReference type="HOGENOM" id="CLU_044876_3_3_1"/>
<keyword evidence="2" id="KW-0560">Oxidoreductase</keyword>
<reference evidence="4" key="2">
    <citation type="submission" date="2012-05" db="EMBL/GenBank/DDBJ databases">
        <title>The Genome Annotation of Fusarium oxysporum II5.</title>
        <authorList>
            <consortium name="The Broad Institute Genomics Platform"/>
            <person name="Ma L.-J."/>
            <person name="Corby-Kistler H."/>
            <person name="Broz K."/>
            <person name="Gale L.R."/>
            <person name="Jonkers W."/>
            <person name="O'Donnell K."/>
            <person name="Ploetz R."/>
            <person name="Steinberg C."/>
            <person name="Schwartz D.C."/>
            <person name="VanEtten H."/>
            <person name="Zhou S."/>
            <person name="Young S.K."/>
            <person name="Zeng Q."/>
            <person name="Gargeya S."/>
            <person name="Fitzgerald M."/>
            <person name="Abouelleil A."/>
            <person name="Alvarado L."/>
            <person name="Chapman S.B."/>
            <person name="Gainer-Dewar J."/>
            <person name="Goldberg J."/>
            <person name="Griggs A."/>
            <person name="Gujja S."/>
            <person name="Hansen M."/>
            <person name="Howarth C."/>
            <person name="Imamovic A."/>
            <person name="Ireland A."/>
            <person name="Larimer J."/>
            <person name="McCowan C."/>
            <person name="Murphy C."/>
            <person name="Pearson M."/>
            <person name="Poon T.W."/>
            <person name="Priest M."/>
            <person name="Roberts A."/>
            <person name="Saif S."/>
            <person name="Shea T."/>
            <person name="Sykes S."/>
            <person name="Wortman J."/>
            <person name="Nusbaum C."/>
            <person name="Birren B."/>
        </authorList>
    </citation>
    <scope>NUCLEOTIDE SEQUENCE</scope>
    <source>
        <strain evidence="4">54006</strain>
    </source>
</reference>
<organism evidence="4">
    <name type="scientific">Fusarium odoratissimum (strain NRRL 54006)</name>
    <dbReference type="NCBI Taxonomy" id="1089451"/>
    <lineage>
        <taxon>Eukaryota</taxon>
        <taxon>Fungi</taxon>
        <taxon>Dikarya</taxon>
        <taxon>Ascomycota</taxon>
        <taxon>Pezizomycotina</taxon>
        <taxon>Sordariomycetes</taxon>
        <taxon>Hypocreomycetidae</taxon>
        <taxon>Hypocreales</taxon>
        <taxon>Nectriaceae</taxon>
        <taxon>Fusarium</taxon>
        <taxon>Fusarium oxysporum species complex</taxon>
        <taxon>Fusarium oxysporum f. sp. cubense (strain race 4)</taxon>
    </lineage>
</organism>
<dbReference type="InterPro" id="IPR051609">
    <property type="entry name" value="NmrA/Isoflavone_reductase-like"/>
</dbReference>
<dbReference type="GeneID" id="42038501"/>
<gene>
    <name evidence="4" type="ORF">FOIG_13326</name>
</gene>
<sequence length="308" mass="32880">MAVQIKNVIVAGRNLRKPLAHLPLQATGNLGGPLVNHLVEAGFNVSGLTRQSGVSLLDGVKAVQSDYSPDSLVQAFEGQDAVIAAVGFGALGDQKKLIDAAIKASVKVFLPGEFGSDTTNPDIKSALPFAGDKSCVVDYLKDHESQINWVGVISGPFFDMGLTDGFLGVDLKTKKAILYDGGDVPLTVSTLGQVGRGVAASLRNLDQTANKFVYISSTTITQNRLLEAAEKVTGKKFEVTHVSTAEIREKGYEKLKNHDYSGVLDLLQSIWFGKDKNLGDHTGLLWDEKLGLTPESADDVLHSVVASF</sequence>
<dbReference type="Pfam" id="PF05368">
    <property type="entry name" value="NmrA"/>
    <property type="match status" value="1"/>
</dbReference>
<dbReference type="CDD" id="cd05259">
    <property type="entry name" value="PCBER_SDR_a"/>
    <property type="match status" value="1"/>
</dbReference>